<keyword evidence="6 9" id="KW-1133">Transmembrane helix</keyword>
<accession>A0AB34INF1</accession>
<protein>
    <recommendedName>
        <fullName evidence="9">V-type proton ATPase proteolipid subunit</fullName>
    </recommendedName>
</protein>
<evidence type="ECO:0000256" key="2">
    <source>
        <dbReference type="ARBA" id="ARBA00007296"/>
    </source>
</evidence>
<dbReference type="InterPro" id="IPR011555">
    <property type="entry name" value="ATPase_proteolipid_su_C_euk"/>
</dbReference>
<evidence type="ECO:0000256" key="6">
    <source>
        <dbReference type="ARBA" id="ARBA00022989"/>
    </source>
</evidence>
<comment type="subcellular location">
    <subcellularLocation>
        <location evidence="1">Membrane</location>
        <topology evidence="1">Multi-pass membrane protein</topology>
    </subcellularLocation>
    <subcellularLocation>
        <location evidence="9">Vacuole membrane</location>
        <topology evidence="9">Multi-pass membrane protein</topology>
    </subcellularLocation>
</comment>
<evidence type="ECO:0000313" key="12">
    <source>
        <dbReference type="Proteomes" id="UP001515480"/>
    </source>
</evidence>
<dbReference type="Proteomes" id="UP001515480">
    <property type="component" value="Unassembled WGS sequence"/>
</dbReference>
<feature type="transmembrane region" description="Helical" evidence="9">
    <location>
        <begin position="177"/>
        <end position="198"/>
    </location>
</feature>
<keyword evidence="4 9" id="KW-0812">Transmembrane</keyword>
<feature type="domain" description="V-ATPase proteolipid subunit C-like" evidence="10">
    <location>
        <begin position="138"/>
        <end position="197"/>
    </location>
</feature>
<evidence type="ECO:0000256" key="3">
    <source>
        <dbReference type="ARBA" id="ARBA00022448"/>
    </source>
</evidence>
<dbReference type="GO" id="GO:0005774">
    <property type="term" value="C:vacuolar membrane"/>
    <property type="evidence" value="ECO:0007669"/>
    <property type="project" value="UniProtKB-SubCell"/>
</dbReference>
<dbReference type="GO" id="GO:0046961">
    <property type="term" value="F:proton-transporting ATPase activity, rotational mechanism"/>
    <property type="evidence" value="ECO:0007669"/>
    <property type="project" value="InterPro"/>
</dbReference>
<feature type="transmembrane region" description="Helical" evidence="9">
    <location>
        <begin position="90"/>
        <end position="115"/>
    </location>
</feature>
<dbReference type="InterPro" id="IPR002379">
    <property type="entry name" value="ATPase_proteolipid_c-like_dom"/>
</dbReference>
<keyword evidence="3 9" id="KW-0813">Transport</keyword>
<organism evidence="11 12">
    <name type="scientific">Prymnesium parvum</name>
    <name type="common">Toxic golden alga</name>
    <dbReference type="NCBI Taxonomy" id="97485"/>
    <lineage>
        <taxon>Eukaryota</taxon>
        <taxon>Haptista</taxon>
        <taxon>Haptophyta</taxon>
        <taxon>Prymnesiophyceae</taxon>
        <taxon>Prymnesiales</taxon>
        <taxon>Prymnesiaceae</taxon>
        <taxon>Prymnesium</taxon>
    </lineage>
</organism>
<evidence type="ECO:0000256" key="9">
    <source>
        <dbReference type="RuleBase" id="RU363060"/>
    </source>
</evidence>
<evidence type="ECO:0000256" key="4">
    <source>
        <dbReference type="ARBA" id="ARBA00022692"/>
    </source>
</evidence>
<dbReference type="CDD" id="cd18175">
    <property type="entry name" value="ATP-synt_Vo_c_ATP6C_rpt1"/>
    <property type="match status" value="1"/>
</dbReference>
<dbReference type="FunFam" id="1.20.120.610:FF:000001">
    <property type="entry name" value="V-type proton ATPase proteolipid subunit"/>
    <property type="match status" value="1"/>
</dbReference>
<dbReference type="InterPro" id="IPR035921">
    <property type="entry name" value="F/V-ATP_Csub_sf"/>
</dbReference>
<dbReference type="EMBL" id="JBGBPQ010000022">
    <property type="protein sequence ID" value="KAL1502949.1"/>
    <property type="molecule type" value="Genomic_DNA"/>
</dbReference>
<name>A0AB34INF1_PRYPA</name>
<evidence type="ECO:0000256" key="1">
    <source>
        <dbReference type="ARBA" id="ARBA00004141"/>
    </source>
</evidence>
<dbReference type="InterPro" id="IPR000245">
    <property type="entry name" value="ATPase_proteolipid_csu"/>
</dbReference>
<comment type="similarity">
    <text evidence="2 9">Belongs to the V-ATPase proteolipid subunit family.</text>
</comment>
<dbReference type="NCBIfam" id="TIGR01100">
    <property type="entry name" value="V_ATP_synt_C"/>
    <property type="match status" value="1"/>
</dbReference>
<dbReference type="CDD" id="cd18176">
    <property type="entry name" value="ATP-synt_Vo_c_ATP6C_rpt2"/>
    <property type="match status" value="1"/>
</dbReference>
<evidence type="ECO:0000256" key="7">
    <source>
        <dbReference type="ARBA" id="ARBA00023065"/>
    </source>
</evidence>
<dbReference type="PRINTS" id="PR00122">
    <property type="entry name" value="VACATPASE"/>
</dbReference>
<feature type="domain" description="V-ATPase proteolipid subunit C-like" evidence="10">
    <location>
        <begin position="51"/>
        <end position="115"/>
    </location>
</feature>
<reference evidence="11 12" key="1">
    <citation type="journal article" date="2024" name="Science">
        <title>Giant polyketide synthase enzymes in the biosynthesis of giant marine polyether toxins.</title>
        <authorList>
            <person name="Fallon T.R."/>
            <person name="Shende V.V."/>
            <person name="Wierzbicki I.H."/>
            <person name="Pendleton A.L."/>
            <person name="Watervoot N.F."/>
            <person name="Auber R.P."/>
            <person name="Gonzalez D.J."/>
            <person name="Wisecaver J.H."/>
            <person name="Moore B.S."/>
        </authorList>
    </citation>
    <scope>NUCLEOTIDE SEQUENCE [LARGE SCALE GENOMIC DNA]</scope>
    <source>
        <strain evidence="11 12">12B1</strain>
    </source>
</reference>
<proteinExistence type="inferred from homology"/>
<evidence type="ECO:0000256" key="5">
    <source>
        <dbReference type="ARBA" id="ARBA00022781"/>
    </source>
</evidence>
<dbReference type="Pfam" id="PF00137">
    <property type="entry name" value="ATP-synt_C"/>
    <property type="match status" value="2"/>
</dbReference>
<keyword evidence="5 9" id="KW-0375">Hydrogen ion transport</keyword>
<dbReference type="SUPFAM" id="SSF81333">
    <property type="entry name" value="F1F0 ATP synthase subunit C"/>
    <property type="match status" value="2"/>
</dbReference>
<dbReference type="PANTHER" id="PTHR10263">
    <property type="entry name" value="V-TYPE PROTON ATPASE PROTEOLIPID SUBUNIT"/>
    <property type="match status" value="1"/>
</dbReference>
<evidence type="ECO:0000259" key="10">
    <source>
        <dbReference type="Pfam" id="PF00137"/>
    </source>
</evidence>
<keyword evidence="12" id="KW-1185">Reference proteome</keyword>
<evidence type="ECO:0000313" key="11">
    <source>
        <dbReference type="EMBL" id="KAL1502949.1"/>
    </source>
</evidence>
<dbReference type="GO" id="GO:0033179">
    <property type="term" value="C:proton-transporting V-type ATPase, V0 domain"/>
    <property type="evidence" value="ECO:0007669"/>
    <property type="project" value="InterPro"/>
</dbReference>
<feature type="transmembrane region" description="Helical" evidence="9">
    <location>
        <begin position="135"/>
        <end position="156"/>
    </location>
</feature>
<comment type="caution">
    <text evidence="11">The sequence shown here is derived from an EMBL/GenBank/DDBJ whole genome shotgun (WGS) entry which is preliminary data.</text>
</comment>
<keyword evidence="7 9" id="KW-0406">Ion transport</keyword>
<feature type="transmembrane region" description="Helical" evidence="9">
    <location>
        <begin position="44"/>
        <end position="69"/>
    </location>
</feature>
<keyword evidence="8 9" id="KW-0472">Membrane</keyword>
<dbReference type="AlphaFoldDB" id="A0AB34INF1"/>
<sequence length="211" mass="22101">MEAEETEERTLAFRPCEREGCGGVEEAAAAEEADMVNSPYCPEYAPFFGFLGAALALVFGNMGAAYGTWKSALGLSTIAKLPRHKVQTEMVMKSIMPVILSGVCGIFGLIIAVIISSNMRGPIATKTTYAIYTGYAHLGAGLTVGLSNLASGLAIGMSGDCGVEDSCRQPKLYIGMVLIWSFGSALGLYGLIVGLIIATKDGNDLCELVPA</sequence>
<keyword evidence="9" id="KW-0926">Vacuole</keyword>
<gene>
    <name evidence="11" type="ORF">AB1Y20_011020</name>
</gene>
<evidence type="ECO:0000256" key="8">
    <source>
        <dbReference type="ARBA" id="ARBA00023136"/>
    </source>
</evidence>
<dbReference type="Gene3D" id="1.20.120.610">
    <property type="entry name" value="lithium bound rotor ring of v- atpase"/>
    <property type="match status" value="1"/>
</dbReference>